<evidence type="ECO:0000313" key="2">
    <source>
        <dbReference type="Proteomes" id="UP000706031"/>
    </source>
</evidence>
<dbReference type="Proteomes" id="UP000706031">
    <property type="component" value="Unassembled WGS sequence"/>
</dbReference>
<gene>
    <name evidence="1" type="ORF">H7T88_03740</name>
</gene>
<dbReference type="InterPro" id="IPR025454">
    <property type="entry name" value="DUF4275"/>
</dbReference>
<protein>
    <submittedName>
        <fullName evidence="1">DUF4275 family protein</fullName>
    </submittedName>
</protein>
<accession>A0ABS7KEI5</accession>
<organism evidence="1 2">
    <name type="scientific">Paenibacillus cucumis</name>
    <name type="common">ex Kampfer et al. 2016</name>
    <dbReference type="NCBI Taxonomy" id="1776858"/>
    <lineage>
        <taxon>Bacteria</taxon>
        <taxon>Bacillati</taxon>
        <taxon>Bacillota</taxon>
        <taxon>Bacilli</taxon>
        <taxon>Bacillales</taxon>
        <taxon>Paenibacillaceae</taxon>
        <taxon>Paenibacillus</taxon>
    </lineage>
</organism>
<name>A0ABS7KEI5_9BACL</name>
<dbReference type="Pfam" id="PF14101">
    <property type="entry name" value="DUF4275"/>
    <property type="match status" value="1"/>
</dbReference>
<comment type="caution">
    <text evidence="1">The sequence shown here is derived from an EMBL/GenBank/DDBJ whole genome shotgun (WGS) entry which is preliminary data.</text>
</comment>
<dbReference type="RefSeq" id="WP_221786975.1">
    <property type="nucleotide sequence ID" value="NZ_JACLIC010000007.1"/>
</dbReference>
<reference evidence="1 2" key="1">
    <citation type="submission" date="2020-08" db="EMBL/GenBank/DDBJ databases">
        <title>Fungal Genomes of the International Space Station.</title>
        <authorList>
            <person name="Seuylemezian A."/>
            <person name="Singh N.K."/>
            <person name="Wood J."/>
            <person name="Venkateswaran K."/>
        </authorList>
    </citation>
    <scope>NUCLEOTIDE SEQUENCE [LARGE SCALE GENOMIC DNA]</scope>
    <source>
        <strain evidence="1 2">S/N-304-OC-R4</strain>
    </source>
</reference>
<evidence type="ECO:0000313" key="1">
    <source>
        <dbReference type="EMBL" id="MBY0202347.1"/>
    </source>
</evidence>
<dbReference type="EMBL" id="JACLIC010000007">
    <property type="protein sequence ID" value="MBY0202347.1"/>
    <property type="molecule type" value="Genomic_DNA"/>
</dbReference>
<sequence length="169" mass="20242">MIREEINRMLDVLPESELNVAYSRVEMVYRKYMYEKMIADKGVQVAELCEESEEIVQRWDEVFAHNLDDVSKETIYYSQYKWHMFSYKQQECLEGEAARAAFDAEEKTDLYVMYQHTPFVQIYESASAVVATDFNEQQDIYIFDKAFTWTYVHTHESMCGPYFYKIEQV</sequence>
<proteinExistence type="predicted"/>
<keyword evidence="2" id="KW-1185">Reference proteome</keyword>